<feature type="binding site" evidence="10">
    <location>
        <begin position="20"/>
        <end position="25"/>
    </location>
    <ligand>
        <name>substrate</name>
    </ligand>
</feature>
<organism evidence="14 15">
    <name type="scientific">Georgenia deserti</name>
    <dbReference type="NCBI Taxonomy" id="2093781"/>
    <lineage>
        <taxon>Bacteria</taxon>
        <taxon>Bacillati</taxon>
        <taxon>Actinomycetota</taxon>
        <taxon>Actinomycetes</taxon>
        <taxon>Micrococcales</taxon>
        <taxon>Bogoriellaceae</taxon>
        <taxon>Georgenia</taxon>
    </lineage>
</organism>
<keyword evidence="7 10" id="KW-0067">ATP-binding</keyword>
<evidence type="ECO:0000256" key="5">
    <source>
        <dbReference type="ARBA" id="ARBA00022694"/>
    </source>
</evidence>
<dbReference type="InterPro" id="IPR039657">
    <property type="entry name" value="Dimethylallyltransferase"/>
</dbReference>
<evidence type="ECO:0000256" key="12">
    <source>
        <dbReference type="RuleBase" id="RU003784"/>
    </source>
</evidence>
<proteinExistence type="inferred from homology"/>
<dbReference type="SUPFAM" id="SSF52540">
    <property type="entry name" value="P-loop containing nucleoside triphosphate hydrolases"/>
    <property type="match status" value="2"/>
</dbReference>
<feature type="binding site" evidence="10">
    <location>
        <begin position="18"/>
        <end position="25"/>
    </location>
    <ligand>
        <name>ATP</name>
        <dbReference type="ChEBI" id="CHEBI:30616"/>
    </ligand>
</feature>
<keyword evidence="5 10" id="KW-0819">tRNA processing</keyword>
<dbReference type="InterPro" id="IPR018022">
    <property type="entry name" value="IPT"/>
</dbReference>
<evidence type="ECO:0000256" key="3">
    <source>
        <dbReference type="ARBA" id="ARBA00005842"/>
    </source>
</evidence>
<comment type="function">
    <text evidence="2 10 12">Catalyzes the transfer of a dimethylallyl group onto the adenine at position 37 in tRNAs that read codons beginning with uridine, leading to the formation of N6-(dimethylallyl)adenosine (i(6)A).</text>
</comment>
<evidence type="ECO:0000256" key="6">
    <source>
        <dbReference type="ARBA" id="ARBA00022741"/>
    </source>
</evidence>
<dbReference type="HAMAP" id="MF_00185">
    <property type="entry name" value="IPP_trans"/>
    <property type="match status" value="1"/>
</dbReference>
<dbReference type="EMBL" id="JBHUEE010000009">
    <property type="protein sequence ID" value="MFD1719326.1"/>
    <property type="molecule type" value="Genomic_DNA"/>
</dbReference>
<keyword evidence="15" id="KW-1185">Reference proteome</keyword>
<comment type="caution">
    <text evidence="14">The sequence shown here is derived from an EMBL/GenBank/DDBJ whole genome shotgun (WGS) entry which is preliminary data.</text>
</comment>
<evidence type="ECO:0000256" key="10">
    <source>
        <dbReference type="HAMAP-Rule" id="MF_00185"/>
    </source>
</evidence>
<dbReference type="PANTHER" id="PTHR11088:SF60">
    <property type="entry name" value="TRNA DIMETHYLALLYLTRANSFERASE"/>
    <property type="match status" value="1"/>
</dbReference>
<comment type="subunit">
    <text evidence="10">Monomer.</text>
</comment>
<dbReference type="Gene3D" id="3.40.50.300">
    <property type="entry name" value="P-loop containing nucleotide triphosphate hydrolases"/>
    <property type="match status" value="1"/>
</dbReference>
<evidence type="ECO:0000256" key="11">
    <source>
        <dbReference type="RuleBase" id="RU003783"/>
    </source>
</evidence>
<evidence type="ECO:0000256" key="13">
    <source>
        <dbReference type="RuleBase" id="RU003785"/>
    </source>
</evidence>
<accession>A0ABW4L7F8</accession>
<evidence type="ECO:0000256" key="8">
    <source>
        <dbReference type="ARBA" id="ARBA00022842"/>
    </source>
</evidence>
<evidence type="ECO:0000256" key="2">
    <source>
        <dbReference type="ARBA" id="ARBA00003213"/>
    </source>
</evidence>
<comment type="similarity">
    <text evidence="3 10 13">Belongs to the IPP transferase family.</text>
</comment>
<dbReference type="Proteomes" id="UP001597277">
    <property type="component" value="Unassembled WGS sequence"/>
</dbReference>
<dbReference type="PANTHER" id="PTHR11088">
    <property type="entry name" value="TRNA DIMETHYLALLYLTRANSFERASE"/>
    <property type="match status" value="1"/>
</dbReference>
<keyword evidence="6 10" id="KW-0547">Nucleotide-binding</keyword>
<evidence type="ECO:0000256" key="4">
    <source>
        <dbReference type="ARBA" id="ARBA00022679"/>
    </source>
</evidence>
<dbReference type="NCBIfam" id="TIGR00174">
    <property type="entry name" value="miaA"/>
    <property type="match status" value="1"/>
</dbReference>
<reference evidence="15" key="1">
    <citation type="journal article" date="2019" name="Int. J. Syst. Evol. Microbiol.">
        <title>The Global Catalogue of Microorganisms (GCM) 10K type strain sequencing project: providing services to taxonomists for standard genome sequencing and annotation.</title>
        <authorList>
            <consortium name="The Broad Institute Genomics Platform"/>
            <consortium name="The Broad Institute Genome Sequencing Center for Infectious Disease"/>
            <person name="Wu L."/>
            <person name="Ma J."/>
        </authorList>
    </citation>
    <scope>NUCLEOTIDE SEQUENCE [LARGE SCALE GENOMIC DNA]</scope>
    <source>
        <strain evidence="15">JCM 17130</strain>
    </source>
</reference>
<comment type="cofactor">
    <cofactor evidence="1 10">
        <name>Mg(2+)</name>
        <dbReference type="ChEBI" id="CHEBI:18420"/>
    </cofactor>
</comment>
<name>A0ABW4L7F8_9MICO</name>
<dbReference type="Gene3D" id="1.10.20.140">
    <property type="match status" value="1"/>
</dbReference>
<dbReference type="RefSeq" id="WP_388009393.1">
    <property type="nucleotide sequence ID" value="NZ_JBHUEE010000009.1"/>
</dbReference>
<dbReference type="EC" id="2.5.1.75" evidence="10"/>
<feature type="site" description="Interaction with substrate tRNA" evidence="10">
    <location>
        <position position="113"/>
    </location>
</feature>
<keyword evidence="4 10" id="KW-0808">Transferase</keyword>
<evidence type="ECO:0000256" key="7">
    <source>
        <dbReference type="ARBA" id="ARBA00022840"/>
    </source>
</evidence>
<protein>
    <recommendedName>
        <fullName evidence="10">tRNA dimethylallyltransferase</fullName>
        <ecNumber evidence="10">2.5.1.75</ecNumber>
    </recommendedName>
    <alternativeName>
        <fullName evidence="10">Dimethylallyl diphosphate:tRNA dimethylallyltransferase</fullName>
        <shortName evidence="10">DMAPP:tRNA dimethylallyltransferase</shortName>
        <shortName evidence="10">DMATase</shortName>
    </alternativeName>
    <alternativeName>
        <fullName evidence="10">Isopentenyl-diphosphate:tRNA isopentenyltransferase</fullName>
        <shortName evidence="10">IPP transferase</shortName>
        <shortName evidence="10">IPPT</shortName>
        <shortName evidence="10">IPTase</shortName>
    </alternativeName>
</protein>
<feature type="site" description="Interaction with substrate tRNA" evidence="10">
    <location>
        <position position="134"/>
    </location>
</feature>
<dbReference type="InterPro" id="IPR027417">
    <property type="entry name" value="P-loop_NTPase"/>
</dbReference>
<dbReference type="Pfam" id="PF01715">
    <property type="entry name" value="IPPT"/>
    <property type="match status" value="1"/>
</dbReference>
<gene>
    <name evidence="10 14" type="primary">miaA</name>
    <name evidence="14" type="ORF">ACFSE6_15895</name>
</gene>
<sequence>MGAGTADQHGRPIVAIVGMTATGKSDLALDLAEALGGPDAVEVVNADAMQLYRGMDIGTAKVPHAQRRGIVHHQLDVLEVTEEASVAAYQRHARADLDAVRRRGRLPLLVGGSALYIRAALDRLEFPGTDPQLRAELTRRAETDGPDALHAELASADPDAAARIDPRNTRRVVRALEVVTLTGRPFSATLPEHVYAVPAVQLALDVPRDELDRRIDERARRMVEGGLLDETERLLAVGLDRGTTASRAVGYAQARDVLAGRLTAAEGITAIARATRQLARRQEKWFRRDPRVTWLPGGDGAGPRASLTAALRTLGESTKGMP</sequence>
<evidence type="ECO:0000313" key="14">
    <source>
        <dbReference type="EMBL" id="MFD1719326.1"/>
    </source>
</evidence>
<dbReference type="GO" id="GO:0052381">
    <property type="term" value="F:tRNA dimethylallyltransferase activity"/>
    <property type="evidence" value="ECO:0007669"/>
    <property type="project" value="UniProtKB-EC"/>
</dbReference>
<evidence type="ECO:0000256" key="1">
    <source>
        <dbReference type="ARBA" id="ARBA00001946"/>
    </source>
</evidence>
<keyword evidence="8 10" id="KW-0460">Magnesium</keyword>
<comment type="caution">
    <text evidence="10">Lacks conserved residue(s) required for the propagation of feature annotation.</text>
</comment>
<evidence type="ECO:0000313" key="15">
    <source>
        <dbReference type="Proteomes" id="UP001597277"/>
    </source>
</evidence>
<comment type="catalytic activity">
    <reaction evidence="9 10 11">
        <text>adenosine(37) in tRNA + dimethylallyl diphosphate = N(6)-dimethylallyladenosine(37) in tRNA + diphosphate</text>
        <dbReference type="Rhea" id="RHEA:26482"/>
        <dbReference type="Rhea" id="RHEA-COMP:10162"/>
        <dbReference type="Rhea" id="RHEA-COMP:10375"/>
        <dbReference type="ChEBI" id="CHEBI:33019"/>
        <dbReference type="ChEBI" id="CHEBI:57623"/>
        <dbReference type="ChEBI" id="CHEBI:74411"/>
        <dbReference type="ChEBI" id="CHEBI:74415"/>
        <dbReference type="EC" id="2.5.1.75"/>
    </reaction>
</comment>
<evidence type="ECO:0000256" key="9">
    <source>
        <dbReference type="ARBA" id="ARBA00049563"/>
    </source>
</evidence>